<dbReference type="PANTHER" id="PTHR43096">
    <property type="entry name" value="DNAJ HOMOLOG 1, MITOCHONDRIAL-RELATED"/>
    <property type="match status" value="1"/>
</dbReference>
<dbReference type="Proteomes" id="UP000646579">
    <property type="component" value="Unassembled WGS sequence"/>
</dbReference>
<dbReference type="GO" id="GO:0051082">
    <property type="term" value="F:unfolded protein binding"/>
    <property type="evidence" value="ECO:0007669"/>
    <property type="project" value="InterPro"/>
</dbReference>
<feature type="domain" description="J" evidence="2">
    <location>
        <begin position="17"/>
        <end position="82"/>
    </location>
</feature>
<dbReference type="InterPro" id="IPR036869">
    <property type="entry name" value="J_dom_sf"/>
</dbReference>
<evidence type="ECO:0000259" key="2">
    <source>
        <dbReference type="PROSITE" id="PS50076"/>
    </source>
</evidence>
<dbReference type="EMBL" id="BMZE01000003">
    <property type="protein sequence ID" value="GHA30136.1"/>
    <property type="molecule type" value="Genomic_DNA"/>
</dbReference>
<dbReference type="SUPFAM" id="SSF46565">
    <property type="entry name" value="Chaperone J-domain"/>
    <property type="match status" value="1"/>
</dbReference>
<accession>A0A918VWI6</accession>
<organism evidence="3 4">
    <name type="scientific">Devosia pacifica</name>
    <dbReference type="NCBI Taxonomy" id="1335967"/>
    <lineage>
        <taxon>Bacteria</taxon>
        <taxon>Pseudomonadati</taxon>
        <taxon>Pseudomonadota</taxon>
        <taxon>Alphaproteobacteria</taxon>
        <taxon>Hyphomicrobiales</taxon>
        <taxon>Devosiaceae</taxon>
        <taxon>Devosia</taxon>
    </lineage>
</organism>
<protein>
    <submittedName>
        <fullName evidence="3">Molecular chaperone DnaJ</fullName>
    </submittedName>
</protein>
<sequence length="326" mass="35197">MDGLQCPHTDRLETMRDPYTVLGVDRSASDKDIKSAYRRMAKAYHPDQNPDNPGAQAKFSEATTAYDLLSDTTKRAQYDRGEIDAEGNPRFAGFGGSGAGGFQQRGARSSAGGGFSAEDILKEFMSGFGGQPRGGAQRGAGGAQWDPFAGQTRQGPGGMKGEDISATVTVSLEQAQQGGSAPVRMPTGKTLSVKLPKRVEDGQQIRLKGQGHPSGFGEPGDALITVRFERHKTFRRDGHDLRTDLPITLYEAVLGTKVRVPTLEGSVELNLPPGVDTSKSLRVKGKGLYDGDLYVNLKVVLPPGGDPDLESLMRFWRDQKPYKVRD</sequence>
<dbReference type="GO" id="GO:0005737">
    <property type="term" value="C:cytoplasm"/>
    <property type="evidence" value="ECO:0007669"/>
    <property type="project" value="TreeGrafter"/>
</dbReference>
<dbReference type="InterPro" id="IPR018253">
    <property type="entry name" value="DnaJ_domain_CS"/>
</dbReference>
<reference evidence="3" key="1">
    <citation type="journal article" date="2014" name="Int. J. Syst. Evol. Microbiol.">
        <title>Complete genome sequence of Corynebacterium casei LMG S-19264T (=DSM 44701T), isolated from a smear-ripened cheese.</title>
        <authorList>
            <consortium name="US DOE Joint Genome Institute (JGI-PGF)"/>
            <person name="Walter F."/>
            <person name="Albersmeier A."/>
            <person name="Kalinowski J."/>
            <person name="Ruckert C."/>
        </authorList>
    </citation>
    <scope>NUCLEOTIDE SEQUENCE</scope>
    <source>
        <strain evidence="3">KCTC 32437</strain>
    </source>
</reference>
<dbReference type="CDD" id="cd06257">
    <property type="entry name" value="DnaJ"/>
    <property type="match status" value="1"/>
</dbReference>
<dbReference type="AlphaFoldDB" id="A0A918VWI6"/>
<dbReference type="SUPFAM" id="SSF49493">
    <property type="entry name" value="HSP40/DnaJ peptide-binding domain"/>
    <property type="match status" value="2"/>
</dbReference>
<comment type="caution">
    <text evidence="3">The sequence shown here is derived from an EMBL/GenBank/DDBJ whole genome shotgun (WGS) entry which is preliminary data.</text>
</comment>
<keyword evidence="4" id="KW-1185">Reference proteome</keyword>
<name>A0A918VWI6_9HYPH</name>
<keyword evidence="1" id="KW-0143">Chaperone</keyword>
<dbReference type="InterPro" id="IPR001623">
    <property type="entry name" value="DnaJ_domain"/>
</dbReference>
<dbReference type="RefSeq" id="WP_308430305.1">
    <property type="nucleotide sequence ID" value="NZ_BMZE01000003.1"/>
</dbReference>
<evidence type="ECO:0000313" key="3">
    <source>
        <dbReference type="EMBL" id="GHA30136.1"/>
    </source>
</evidence>
<proteinExistence type="predicted"/>
<dbReference type="PROSITE" id="PS50076">
    <property type="entry name" value="DNAJ_2"/>
    <property type="match status" value="1"/>
</dbReference>
<evidence type="ECO:0000256" key="1">
    <source>
        <dbReference type="ARBA" id="ARBA00023186"/>
    </source>
</evidence>
<dbReference type="PRINTS" id="PR00625">
    <property type="entry name" value="JDOMAIN"/>
</dbReference>
<dbReference type="Gene3D" id="1.10.287.110">
    <property type="entry name" value="DnaJ domain"/>
    <property type="match status" value="1"/>
</dbReference>
<dbReference type="GO" id="GO:0042026">
    <property type="term" value="P:protein refolding"/>
    <property type="evidence" value="ECO:0007669"/>
    <property type="project" value="TreeGrafter"/>
</dbReference>
<reference evidence="3" key="2">
    <citation type="submission" date="2020-09" db="EMBL/GenBank/DDBJ databases">
        <authorList>
            <person name="Sun Q."/>
            <person name="Kim S."/>
        </authorList>
    </citation>
    <scope>NUCLEOTIDE SEQUENCE</scope>
    <source>
        <strain evidence="3">KCTC 32437</strain>
    </source>
</reference>
<evidence type="ECO:0000313" key="4">
    <source>
        <dbReference type="Proteomes" id="UP000646579"/>
    </source>
</evidence>
<dbReference type="SMART" id="SM00271">
    <property type="entry name" value="DnaJ"/>
    <property type="match status" value="1"/>
</dbReference>
<dbReference type="PANTHER" id="PTHR43096:SF52">
    <property type="entry name" value="DNAJ HOMOLOG 1, MITOCHONDRIAL-RELATED"/>
    <property type="match status" value="1"/>
</dbReference>
<dbReference type="Gene3D" id="2.60.260.20">
    <property type="entry name" value="Urease metallochaperone UreE, N-terminal domain"/>
    <property type="match status" value="2"/>
</dbReference>
<dbReference type="Pfam" id="PF00226">
    <property type="entry name" value="DnaJ"/>
    <property type="match status" value="1"/>
</dbReference>
<dbReference type="InterPro" id="IPR008971">
    <property type="entry name" value="HSP40/DnaJ_pept-bd"/>
</dbReference>
<dbReference type="PROSITE" id="PS00636">
    <property type="entry name" value="DNAJ_1"/>
    <property type="match status" value="1"/>
</dbReference>
<dbReference type="CDD" id="cd10747">
    <property type="entry name" value="DnaJ_C"/>
    <property type="match status" value="1"/>
</dbReference>
<dbReference type="Pfam" id="PF01556">
    <property type="entry name" value="DnaJ_C"/>
    <property type="match status" value="1"/>
</dbReference>
<dbReference type="FunFam" id="2.60.260.20:FF:000013">
    <property type="entry name" value="DnaJ subfamily B member 11"/>
    <property type="match status" value="1"/>
</dbReference>
<dbReference type="InterPro" id="IPR002939">
    <property type="entry name" value="DnaJ_C"/>
</dbReference>
<gene>
    <name evidence="3" type="primary">dnaJ</name>
    <name evidence="3" type="ORF">GCM10007989_27280</name>
</gene>